<dbReference type="InterPro" id="IPR002514">
    <property type="entry name" value="Transposase_8"/>
</dbReference>
<dbReference type="GO" id="GO:0003677">
    <property type="term" value="F:DNA binding"/>
    <property type="evidence" value="ECO:0007669"/>
    <property type="project" value="InterPro"/>
</dbReference>
<sequence>MKTNYSDAFVEQAIVKLLSRGERTIESVAQELNINYHTARNWVKKGMANKADISQAKEKRLQDWSAQEQLLALHETHGLSGEALQAWCRERGLFAHHLTSWQAAFCAPTKMTSGTGELRSLQDENEQLKRELVRKEKSLAEAAALLILQKKFRALWEDEVK</sequence>
<dbReference type="HOGENOM" id="CLU_121441_0_1_4"/>
<keyword evidence="3" id="KW-1185">Reference proteome</keyword>
<dbReference type="EMBL" id="CP000529">
    <property type="protein sequence ID" value="ABM37052.1"/>
    <property type="molecule type" value="Genomic_DNA"/>
</dbReference>
<organism evidence="2 3">
    <name type="scientific">Polaromonas naphthalenivorans (strain CJ2)</name>
    <dbReference type="NCBI Taxonomy" id="365044"/>
    <lineage>
        <taxon>Bacteria</taxon>
        <taxon>Pseudomonadati</taxon>
        <taxon>Pseudomonadota</taxon>
        <taxon>Betaproteobacteria</taxon>
        <taxon>Burkholderiales</taxon>
        <taxon>Comamonadaceae</taxon>
        <taxon>Polaromonas</taxon>
    </lineage>
</organism>
<gene>
    <name evidence="2" type="ordered locus">Pnap_1740</name>
</gene>
<dbReference type="Proteomes" id="UP000000644">
    <property type="component" value="Chromosome"/>
</dbReference>
<dbReference type="AlphaFoldDB" id="A1VN24"/>
<reference evidence="3" key="1">
    <citation type="journal article" date="2009" name="Environ. Microbiol.">
        <title>The genome of Polaromonas naphthalenivorans strain CJ2, isolated from coal tar-contaminated sediment, reveals physiological and metabolic versatility and evolution through extensive horizontal gene transfer.</title>
        <authorList>
            <person name="Yagi J.M."/>
            <person name="Sims D."/>
            <person name="Brettin T."/>
            <person name="Bruce D."/>
            <person name="Madsen E.L."/>
        </authorList>
    </citation>
    <scope>NUCLEOTIDE SEQUENCE [LARGE SCALE GENOMIC DNA]</scope>
    <source>
        <strain evidence="3">CJ2</strain>
    </source>
</reference>
<keyword evidence="1" id="KW-0175">Coiled coil</keyword>
<dbReference type="InterPro" id="IPR009057">
    <property type="entry name" value="Homeodomain-like_sf"/>
</dbReference>
<evidence type="ECO:0000313" key="2">
    <source>
        <dbReference type="EMBL" id="ABM37052.1"/>
    </source>
</evidence>
<dbReference type="GO" id="GO:0004803">
    <property type="term" value="F:transposase activity"/>
    <property type="evidence" value="ECO:0007669"/>
    <property type="project" value="InterPro"/>
</dbReference>
<dbReference type="SUPFAM" id="SSF46689">
    <property type="entry name" value="Homeodomain-like"/>
    <property type="match status" value="1"/>
</dbReference>
<protein>
    <submittedName>
        <fullName evidence="2">Conserved hypothetical transposase</fullName>
    </submittedName>
</protein>
<feature type="coiled-coil region" evidence="1">
    <location>
        <begin position="111"/>
        <end position="145"/>
    </location>
</feature>
<name>A1VN24_POLNA</name>
<dbReference type="KEGG" id="pna:Pnap_1740"/>
<dbReference type="STRING" id="365044.Pnap_1740"/>
<dbReference type="Gene3D" id="1.10.10.60">
    <property type="entry name" value="Homeodomain-like"/>
    <property type="match status" value="1"/>
</dbReference>
<proteinExistence type="predicted"/>
<evidence type="ECO:0000313" key="3">
    <source>
        <dbReference type="Proteomes" id="UP000000644"/>
    </source>
</evidence>
<dbReference type="Pfam" id="PF01527">
    <property type="entry name" value="HTH_Tnp_1"/>
    <property type="match status" value="1"/>
</dbReference>
<evidence type="ECO:0000256" key="1">
    <source>
        <dbReference type="SAM" id="Coils"/>
    </source>
</evidence>
<dbReference type="OrthoDB" id="9765502at2"/>
<dbReference type="eggNOG" id="COG2963">
    <property type="taxonomic scope" value="Bacteria"/>
</dbReference>
<accession>A1VN24</accession>
<dbReference type="GO" id="GO:0006313">
    <property type="term" value="P:DNA transposition"/>
    <property type="evidence" value="ECO:0007669"/>
    <property type="project" value="InterPro"/>
</dbReference>